<gene>
    <name evidence="2" type="ORF">PCAR9_A31223</name>
</gene>
<proteinExistence type="predicted"/>
<accession>A0A2K4XCI7</accession>
<name>A0A2K4XCI7_PSEVC</name>
<dbReference type="Pfam" id="PF10671">
    <property type="entry name" value="TcpQ"/>
    <property type="match status" value="1"/>
</dbReference>
<protein>
    <recommendedName>
        <fullName evidence="1">Toxin co-regulated pilus biosynthesis protein Q C-terminal domain-containing protein</fullName>
    </recommendedName>
</protein>
<dbReference type="RefSeq" id="WP_104643311.1">
    <property type="nucleotide sequence ID" value="NZ_LT965928.1"/>
</dbReference>
<evidence type="ECO:0000313" key="3">
    <source>
        <dbReference type="Proteomes" id="UP000238288"/>
    </source>
</evidence>
<dbReference type="GeneID" id="93664721"/>
<dbReference type="OrthoDB" id="6224370at2"/>
<dbReference type="Proteomes" id="UP000238288">
    <property type="component" value="Chromosome PCAR9a"/>
</dbReference>
<feature type="domain" description="Toxin co-regulated pilus biosynthesis protein Q C-terminal" evidence="1">
    <location>
        <begin position="100"/>
        <end position="175"/>
    </location>
</feature>
<evidence type="ECO:0000259" key="1">
    <source>
        <dbReference type="Pfam" id="PF10671"/>
    </source>
</evidence>
<organism evidence="2 3">
    <name type="scientific">Pseudoalteromonas carrageenovora IAM 12662</name>
    <dbReference type="NCBI Taxonomy" id="1314868"/>
    <lineage>
        <taxon>Bacteria</taxon>
        <taxon>Pseudomonadati</taxon>
        <taxon>Pseudomonadota</taxon>
        <taxon>Gammaproteobacteria</taxon>
        <taxon>Alteromonadales</taxon>
        <taxon>Pseudoalteromonadaceae</taxon>
        <taxon>Pseudoalteromonas</taxon>
    </lineage>
</organism>
<dbReference type="EMBL" id="LT965928">
    <property type="protein sequence ID" value="SOU42022.1"/>
    <property type="molecule type" value="Genomic_DNA"/>
</dbReference>
<evidence type="ECO:0000313" key="2">
    <source>
        <dbReference type="EMBL" id="SOU42022.1"/>
    </source>
</evidence>
<sequence>MWFWIKHLSFAVVLAALAGYFLLGDGPVLDIKQSKNAAAEGLSRFYSSIRNQVKSNKERDQFVLQLKTPQQSLDRVLAERARIVDPMPASWSGKVEPRRFENGSTLKDVLKEYAKTEGVELYWYLSKDYVVKDHFRVDSNFTSALYQVGRAINDDFEYEVYTYFCYKQRAAVITELPSEFVRSNCLKLKV</sequence>
<reference evidence="2 3" key="1">
    <citation type="submission" date="2017-11" db="EMBL/GenBank/DDBJ databases">
        <authorList>
            <person name="Han C.G."/>
        </authorList>
    </citation>
    <scope>NUCLEOTIDE SEQUENCE [LARGE SCALE GENOMIC DNA]</scope>
    <source>
        <strain evidence="3">ATCC 43555</strain>
    </source>
</reference>
<dbReference type="AlphaFoldDB" id="A0A2K4XCI7"/>
<dbReference type="InterPro" id="IPR018927">
    <property type="entry name" value="Pilus_synth_Q_C"/>
</dbReference>